<dbReference type="Proteomes" id="UP001168821">
    <property type="component" value="Unassembled WGS sequence"/>
</dbReference>
<sequence length="103" mass="12100">MPTHHQSHEKRNRHATCRMESIKDSSTPFRQVGPQLVRLFTGFSRIIWAKRQARQRWKLIMILFTTKLLTDGGIVLRAKRSEVSHSMKKPVRPIRTQRPMILG</sequence>
<evidence type="ECO:0000313" key="2">
    <source>
        <dbReference type="Proteomes" id="UP001168821"/>
    </source>
</evidence>
<name>A0AA38MPK3_9CUCU</name>
<accession>A0AA38MPK3</accession>
<gene>
    <name evidence="1" type="ORF">Zmor_008247</name>
</gene>
<protein>
    <submittedName>
        <fullName evidence="1">Uncharacterized protein</fullName>
    </submittedName>
</protein>
<proteinExistence type="predicted"/>
<comment type="caution">
    <text evidence="1">The sequence shown here is derived from an EMBL/GenBank/DDBJ whole genome shotgun (WGS) entry which is preliminary data.</text>
</comment>
<dbReference type="AlphaFoldDB" id="A0AA38MPK3"/>
<evidence type="ECO:0000313" key="1">
    <source>
        <dbReference type="EMBL" id="KAJ3664041.1"/>
    </source>
</evidence>
<organism evidence="1 2">
    <name type="scientific">Zophobas morio</name>
    <dbReference type="NCBI Taxonomy" id="2755281"/>
    <lineage>
        <taxon>Eukaryota</taxon>
        <taxon>Metazoa</taxon>
        <taxon>Ecdysozoa</taxon>
        <taxon>Arthropoda</taxon>
        <taxon>Hexapoda</taxon>
        <taxon>Insecta</taxon>
        <taxon>Pterygota</taxon>
        <taxon>Neoptera</taxon>
        <taxon>Endopterygota</taxon>
        <taxon>Coleoptera</taxon>
        <taxon>Polyphaga</taxon>
        <taxon>Cucujiformia</taxon>
        <taxon>Tenebrionidae</taxon>
        <taxon>Zophobas</taxon>
    </lineage>
</organism>
<keyword evidence="2" id="KW-1185">Reference proteome</keyword>
<reference evidence="1" key="1">
    <citation type="journal article" date="2023" name="G3 (Bethesda)">
        <title>Whole genome assemblies of Zophobas morio and Tenebrio molitor.</title>
        <authorList>
            <person name="Kaur S."/>
            <person name="Stinson S.A."/>
            <person name="diCenzo G.C."/>
        </authorList>
    </citation>
    <scope>NUCLEOTIDE SEQUENCE</scope>
    <source>
        <strain evidence="1">QUZm001</strain>
    </source>
</reference>
<dbReference type="EMBL" id="JALNTZ010000002">
    <property type="protein sequence ID" value="KAJ3664041.1"/>
    <property type="molecule type" value="Genomic_DNA"/>
</dbReference>